<evidence type="ECO:0000313" key="2">
    <source>
        <dbReference type="Proteomes" id="UP000002522"/>
    </source>
</evidence>
<sequence>MAKDQIELFKNSLKSLDRVNDLLKNHKDNKEKILLDIYKLLIDKEPRIKSFKKVNINFLNEVLEIFFNNLNEISMSFYEAQNSLYIFLDDNNISPKIIFNDSNKKGFSDYHEMYGEVVDEIIKSIHVVTNLSTDSHYDEILQTIGLFTDYFFEISDIIDLFLEDVDTVLGYLFKKDLIDEFDEEYIDKFIEVSVENIYLRDSFAINTDTLIQRTMILIFSHLYNGAYKRFLKKNKDLDKVDDYLTEDKKEEHFLSCKKDLLTFSKMIASVTENIMIINKLNRKITKNENPLFYCEENKKYWKDMFQEFKKINESFLFLKKTLKY</sequence>
<dbReference type="HOGENOM" id="CLU_857435_0_0_14"/>
<organism evidence="1 2">
    <name type="scientific">Malacoplasma penetrans (strain HF-2)</name>
    <name type="common">Mycoplasma penetrans</name>
    <dbReference type="NCBI Taxonomy" id="272633"/>
    <lineage>
        <taxon>Bacteria</taxon>
        <taxon>Bacillati</taxon>
        <taxon>Mycoplasmatota</taxon>
        <taxon>Mycoplasmoidales</taxon>
        <taxon>Mycoplasmoidaceae</taxon>
        <taxon>Malacoplasma</taxon>
    </lineage>
</organism>
<dbReference type="Proteomes" id="UP000002522">
    <property type="component" value="Chromosome"/>
</dbReference>
<gene>
    <name evidence="1" type="ordered locus">MYPE4210</name>
</gene>
<name>Q8EVY8_MALP2</name>
<keyword evidence="2" id="KW-1185">Reference proteome</keyword>
<protein>
    <submittedName>
        <fullName evidence="1">Uncharacterized protein</fullName>
    </submittedName>
</protein>
<dbReference type="AlphaFoldDB" id="Q8EVY8"/>
<dbReference type="EMBL" id="BA000026">
    <property type="protein sequence ID" value="BAC44211.1"/>
    <property type="molecule type" value="Genomic_DNA"/>
</dbReference>
<accession>Q8EVY8</accession>
<proteinExistence type="predicted"/>
<dbReference type="RefSeq" id="WP_011077245.1">
    <property type="nucleotide sequence ID" value="NC_004432.1"/>
</dbReference>
<dbReference type="KEGG" id="mpe:MYPE4210"/>
<reference evidence="1 2" key="1">
    <citation type="journal article" date="2002" name="Nucleic Acids Res.">
        <title>The complete genomic sequence of Mycoplasma penetrans, an intracellular bacterial pathogen in humans.</title>
        <authorList>
            <person name="Sasaki Y."/>
            <person name="Ishikawa J."/>
            <person name="Yamashita A."/>
            <person name="Oshima K."/>
            <person name="Kenri T."/>
            <person name="Furuya K."/>
            <person name="Yoshino C."/>
            <person name="Horino A."/>
            <person name="Shiba T."/>
            <person name="Sasaki T."/>
            <person name="Hattori M."/>
        </authorList>
    </citation>
    <scope>NUCLEOTIDE SEQUENCE [LARGE SCALE GENOMIC DNA]</scope>
    <source>
        <strain evidence="1 2">HF-2</strain>
    </source>
</reference>
<dbReference type="InParanoid" id="Q8EVY8"/>
<evidence type="ECO:0000313" key="1">
    <source>
        <dbReference type="EMBL" id="BAC44211.1"/>
    </source>
</evidence>